<dbReference type="Proteomes" id="UP000663868">
    <property type="component" value="Unassembled WGS sequence"/>
</dbReference>
<evidence type="ECO:0000313" key="2">
    <source>
        <dbReference type="EMBL" id="CAF4359105.1"/>
    </source>
</evidence>
<organism evidence="2 3">
    <name type="scientific">Adineta steineri</name>
    <dbReference type="NCBI Taxonomy" id="433720"/>
    <lineage>
        <taxon>Eukaryota</taxon>
        <taxon>Metazoa</taxon>
        <taxon>Spiralia</taxon>
        <taxon>Gnathifera</taxon>
        <taxon>Rotifera</taxon>
        <taxon>Eurotatoria</taxon>
        <taxon>Bdelloidea</taxon>
        <taxon>Adinetida</taxon>
        <taxon>Adinetidae</taxon>
        <taxon>Adineta</taxon>
    </lineage>
</organism>
<dbReference type="AlphaFoldDB" id="A0A820LL08"/>
<feature type="compositionally biased region" description="Low complexity" evidence="1">
    <location>
        <begin position="47"/>
        <end position="63"/>
    </location>
</feature>
<dbReference type="EMBL" id="CAJOBB010019525">
    <property type="protein sequence ID" value="CAF4359105.1"/>
    <property type="molecule type" value="Genomic_DNA"/>
</dbReference>
<feature type="region of interest" description="Disordered" evidence="1">
    <location>
        <begin position="181"/>
        <end position="216"/>
    </location>
</feature>
<comment type="caution">
    <text evidence="2">The sequence shown here is derived from an EMBL/GenBank/DDBJ whole genome shotgun (WGS) entry which is preliminary data.</text>
</comment>
<feature type="region of interest" description="Disordered" evidence="1">
    <location>
        <begin position="112"/>
        <end position="131"/>
    </location>
</feature>
<feature type="compositionally biased region" description="Low complexity" evidence="1">
    <location>
        <begin position="143"/>
        <end position="158"/>
    </location>
</feature>
<feature type="region of interest" description="Disordered" evidence="1">
    <location>
        <begin position="22"/>
        <end position="65"/>
    </location>
</feature>
<reference evidence="2" key="1">
    <citation type="submission" date="2021-02" db="EMBL/GenBank/DDBJ databases">
        <authorList>
            <person name="Nowell W R."/>
        </authorList>
    </citation>
    <scope>NUCLEOTIDE SEQUENCE</scope>
</reference>
<feature type="compositionally biased region" description="Basic and acidic residues" evidence="1">
    <location>
        <begin position="199"/>
        <end position="209"/>
    </location>
</feature>
<feature type="region of interest" description="Disordered" evidence="1">
    <location>
        <begin position="77"/>
        <end position="98"/>
    </location>
</feature>
<feature type="region of interest" description="Disordered" evidence="1">
    <location>
        <begin position="143"/>
        <end position="168"/>
    </location>
</feature>
<accession>A0A820LL08</accession>
<proteinExistence type="predicted"/>
<gene>
    <name evidence="2" type="ORF">KXQ929_LOCUS48708</name>
</gene>
<evidence type="ECO:0000313" key="3">
    <source>
        <dbReference type="Proteomes" id="UP000663868"/>
    </source>
</evidence>
<feature type="non-terminal residue" evidence="2">
    <location>
        <position position="216"/>
    </location>
</feature>
<feature type="compositionally biased region" description="Polar residues" evidence="1">
    <location>
        <begin position="77"/>
        <end position="87"/>
    </location>
</feature>
<sequence>ELPRNLILSQEWRMNTRAIPSLPIPKKPVTYQPPTQMSIKQDKPKLNTTENNNNNHDTSLNGTSSHGITALVSAFNKSSENNTGNGERSSRSSSVTSAQPIVQNLVKIYTEASTTPKQQHKQRDDSVVSTGKHDELTKIFEQAASRSQRQQQQTASTSIIKQPSRGYEEAYEEITWDSLVHGTTPVAPPFPDQWQTATENHHHPPKAPERPISATS</sequence>
<feature type="non-terminal residue" evidence="2">
    <location>
        <position position="1"/>
    </location>
</feature>
<feature type="compositionally biased region" description="Basic and acidic residues" evidence="1">
    <location>
        <begin position="121"/>
        <end position="131"/>
    </location>
</feature>
<protein>
    <submittedName>
        <fullName evidence="2">Uncharacterized protein</fullName>
    </submittedName>
</protein>
<evidence type="ECO:0000256" key="1">
    <source>
        <dbReference type="SAM" id="MobiDB-lite"/>
    </source>
</evidence>
<name>A0A820LL08_9BILA</name>